<keyword evidence="15" id="KW-1185">Reference proteome</keyword>
<dbReference type="HOGENOM" id="CLU_405933_0_0_5"/>
<evidence type="ECO:0000256" key="3">
    <source>
        <dbReference type="ARBA" id="ARBA00012042"/>
    </source>
</evidence>
<keyword evidence="6" id="KW-0808">Transferase</keyword>
<feature type="transmembrane region" description="Helical" evidence="12">
    <location>
        <begin position="209"/>
        <end position="228"/>
    </location>
</feature>
<evidence type="ECO:0000256" key="6">
    <source>
        <dbReference type="ARBA" id="ARBA00022679"/>
    </source>
</evidence>
<dbReference type="GO" id="GO:0008974">
    <property type="term" value="F:phosphoribulokinase activity"/>
    <property type="evidence" value="ECO:0007669"/>
    <property type="project" value="UniProtKB-EC"/>
</dbReference>
<feature type="domain" description="Phosphoribulokinase/uridine kinase" evidence="13">
    <location>
        <begin position="406"/>
        <end position="581"/>
    </location>
</feature>
<sequence length="699" mass="78125">MIKQFKAFGTSLYETTPFFTVGLLLRLLLIFVIFPWDHEFWFIPFLTSLPHSESIDFWNSFIADGGSVRAFPYGQVYSVVFAPLTLIGFSVGGEYGAQIGLGLTVLLLDILLLRAIKELLPEKLREKVTLVFWLAPITLYIGYWHGQLDVLPTLLLMLSLVALHRSRLFWSAALLAVAVVAKLSMIVAAPFIIIYIYGSPKYNAATFKYIYSLTGLVALLLGPLILLPGFRTMVLGTPELQKSVALSIAYGAGLTLYILPMVYAGLLLLAWRIRPISFSGLMCLIGIVFLTLYLLTPASPGWAMWFVPFMAMHVVRSGKRALSLFIAVNVSFVLLHVLMSTGARVLVGSKWDFSNTNQILDSFALGQPTSWIFSLFTVCLAALGLQMLRERIFTDNFHLASRKSLVIGIAGDSGAGKDTLSDLVADMFGRSATCAISGDDYHSWDRHKPMWRALTHLHPKANDLERFTNDALELSQGRSIRSRHYDHADGRMTKPRELKAKNVVLVSGLHALYPPKLKERCDLKIFLDMHEGLRRYLKIRRDVAVRGHPLPKVISSIETRYPDSRLYIQPQKHAADITISLEPLRASDVEDFERPPEDVPLRLRIKSKQGDDLRDLETLLVSVCGLNVLEQTKDNGEIEVVIEGTPSANDIAIVADKLFPTMKEYLALEPKWHADQHGLLQLVVLDQINRVRAAAGGIL</sequence>
<evidence type="ECO:0000256" key="1">
    <source>
        <dbReference type="ARBA" id="ARBA00005215"/>
    </source>
</evidence>
<keyword evidence="12" id="KW-0812">Transmembrane</keyword>
<dbReference type="KEGG" id="hba:Hbal_3209"/>
<dbReference type="eggNOG" id="COG0572">
    <property type="taxonomic scope" value="Bacteria"/>
</dbReference>
<dbReference type="EMBL" id="CP001679">
    <property type="protein sequence ID" value="ACT60876.1"/>
    <property type="molecule type" value="Genomic_DNA"/>
</dbReference>
<feature type="transmembrane region" description="Helical" evidence="12">
    <location>
        <begin position="278"/>
        <end position="296"/>
    </location>
</feature>
<keyword evidence="8 14" id="KW-0418">Kinase</keyword>
<accession>C6XS35</accession>
<dbReference type="SUPFAM" id="SSF52540">
    <property type="entry name" value="P-loop containing nucleoside triphosphate hydrolases"/>
    <property type="match status" value="1"/>
</dbReference>
<dbReference type="Gene3D" id="3.40.50.300">
    <property type="entry name" value="P-loop containing nucleotide triphosphate hydrolases"/>
    <property type="match status" value="1"/>
</dbReference>
<keyword evidence="9" id="KW-0067">ATP-binding</keyword>
<evidence type="ECO:0000313" key="14">
    <source>
        <dbReference type="EMBL" id="ACT60876.1"/>
    </source>
</evidence>
<keyword evidence="12" id="KW-0472">Membrane</keyword>
<feature type="transmembrane region" description="Helical" evidence="12">
    <location>
        <begin position="168"/>
        <end position="197"/>
    </location>
</feature>
<evidence type="ECO:0000256" key="11">
    <source>
        <dbReference type="ARBA" id="ARBA00047663"/>
    </source>
</evidence>
<evidence type="ECO:0000256" key="4">
    <source>
        <dbReference type="ARBA" id="ARBA00022531"/>
    </source>
</evidence>
<feature type="transmembrane region" description="Helical" evidence="12">
    <location>
        <begin position="325"/>
        <end position="347"/>
    </location>
</feature>
<dbReference type="GO" id="GO:0005524">
    <property type="term" value="F:ATP binding"/>
    <property type="evidence" value="ECO:0007669"/>
    <property type="project" value="UniProtKB-KW"/>
</dbReference>
<evidence type="ECO:0000313" key="15">
    <source>
        <dbReference type="Proteomes" id="UP000002745"/>
    </source>
</evidence>
<protein>
    <recommendedName>
        <fullName evidence="3">phosphoribulokinase</fullName>
        <ecNumber evidence="3">2.7.1.19</ecNumber>
    </recommendedName>
    <alternativeName>
        <fullName evidence="10">Phosphopentokinase</fullName>
    </alternativeName>
</protein>
<evidence type="ECO:0000256" key="2">
    <source>
        <dbReference type="ARBA" id="ARBA00009719"/>
    </source>
</evidence>
<dbReference type="InterPro" id="IPR027417">
    <property type="entry name" value="P-loop_NTPase"/>
</dbReference>
<evidence type="ECO:0000256" key="10">
    <source>
        <dbReference type="ARBA" id="ARBA00031382"/>
    </source>
</evidence>
<dbReference type="AlphaFoldDB" id="C6XS35"/>
<dbReference type="PANTHER" id="PTHR10285">
    <property type="entry name" value="URIDINE KINASE"/>
    <property type="match status" value="1"/>
</dbReference>
<keyword evidence="4" id="KW-0602">Photosynthesis</keyword>
<name>C6XS35_HIRBI</name>
<comment type="similarity">
    <text evidence="2">Belongs to the phosphoribulokinase family.</text>
</comment>
<evidence type="ECO:0000256" key="12">
    <source>
        <dbReference type="SAM" id="Phobius"/>
    </source>
</evidence>
<dbReference type="Proteomes" id="UP000002745">
    <property type="component" value="Plasmid pHbal01"/>
</dbReference>
<comment type="catalytic activity">
    <reaction evidence="11">
        <text>D-ribulose 5-phosphate + ATP = D-ribulose 1,5-bisphosphate + ADP + H(+)</text>
        <dbReference type="Rhea" id="RHEA:19365"/>
        <dbReference type="ChEBI" id="CHEBI:15378"/>
        <dbReference type="ChEBI" id="CHEBI:30616"/>
        <dbReference type="ChEBI" id="CHEBI:57870"/>
        <dbReference type="ChEBI" id="CHEBI:58121"/>
        <dbReference type="ChEBI" id="CHEBI:456216"/>
        <dbReference type="EC" id="2.7.1.19"/>
    </reaction>
</comment>
<feature type="transmembrane region" description="Helical" evidence="12">
    <location>
        <begin position="128"/>
        <end position="148"/>
    </location>
</feature>
<feature type="transmembrane region" description="Helical" evidence="12">
    <location>
        <begin position="95"/>
        <end position="116"/>
    </location>
</feature>
<evidence type="ECO:0000256" key="9">
    <source>
        <dbReference type="ARBA" id="ARBA00022840"/>
    </source>
</evidence>
<evidence type="ECO:0000256" key="8">
    <source>
        <dbReference type="ARBA" id="ARBA00022777"/>
    </source>
</evidence>
<evidence type="ECO:0000259" key="13">
    <source>
        <dbReference type="Pfam" id="PF00485"/>
    </source>
</evidence>
<feature type="transmembrane region" description="Helical" evidence="12">
    <location>
        <begin position="248"/>
        <end position="271"/>
    </location>
</feature>
<dbReference type="RefSeq" id="WP_012778263.1">
    <property type="nucleotide sequence ID" value="NC_012983.1"/>
</dbReference>
<keyword evidence="14" id="KW-0614">Plasmid</keyword>
<evidence type="ECO:0000256" key="7">
    <source>
        <dbReference type="ARBA" id="ARBA00022741"/>
    </source>
</evidence>
<dbReference type="InterPro" id="IPR006083">
    <property type="entry name" value="PRK/URK"/>
</dbReference>
<organism evidence="14 15">
    <name type="scientific">Hirschia baltica (strain ATCC 49814 / DSM 5838 / IFAM 1418)</name>
    <dbReference type="NCBI Taxonomy" id="582402"/>
    <lineage>
        <taxon>Bacteria</taxon>
        <taxon>Pseudomonadati</taxon>
        <taxon>Pseudomonadota</taxon>
        <taxon>Alphaproteobacteria</taxon>
        <taxon>Hyphomonadales</taxon>
        <taxon>Hyphomonadaceae</taxon>
        <taxon>Hirschia</taxon>
    </lineage>
</organism>
<dbReference type="EC" id="2.7.1.19" evidence="3"/>
<dbReference type="OrthoDB" id="1550976at2"/>
<feature type="transmembrane region" description="Helical" evidence="12">
    <location>
        <begin position="12"/>
        <end position="34"/>
    </location>
</feature>
<keyword evidence="7" id="KW-0547">Nucleotide-binding</keyword>
<dbReference type="PRINTS" id="PR00478">
    <property type="entry name" value="PHRIBLKINASE"/>
</dbReference>
<dbReference type="GO" id="GO:0019253">
    <property type="term" value="P:reductive pentose-phosphate cycle"/>
    <property type="evidence" value="ECO:0007669"/>
    <property type="project" value="UniProtKB-KW"/>
</dbReference>
<proteinExistence type="inferred from homology"/>
<feature type="transmembrane region" description="Helical" evidence="12">
    <location>
        <begin position="370"/>
        <end position="388"/>
    </location>
</feature>
<keyword evidence="12" id="KW-1133">Transmembrane helix</keyword>
<keyword evidence="5" id="KW-0113">Calvin cycle</keyword>
<geneLocation type="plasmid" evidence="14 15">
    <name>pHbal01</name>
</geneLocation>
<dbReference type="InterPro" id="IPR006082">
    <property type="entry name" value="PRK"/>
</dbReference>
<reference evidence="15" key="1">
    <citation type="journal article" date="2011" name="J. Bacteriol.">
        <title>Genome sequences of eight morphologically diverse alphaproteobacteria.</title>
        <authorList>
            <consortium name="US DOE Joint Genome Institute"/>
            <person name="Brown P.J."/>
            <person name="Kysela D.T."/>
            <person name="Buechlein A."/>
            <person name="Hemmerich C."/>
            <person name="Brun Y.V."/>
        </authorList>
    </citation>
    <scope>NUCLEOTIDE SEQUENCE [LARGE SCALE GENOMIC DNA]</scope>
    <source>
        <strain evidence="15">ATCC 49814 / DSM 5838 / IFAM 1418</strain>
        <plasmid evidence="15">pHbal01</plasmid>
    </source>
</reference>
<dbReference type="Pfam" id="PF00485">
    <property type="entry name" value="PRK"/>
    <property type="match status" value="1"/>
</dbReference>
<gene>
    <name evidence="14" type="ordered locus">Hbal_3209</name>
</gene>
<comment type="pathway">
    <text evidence="1">Carbohydrate biosynthesis; Calvin cycle.</text>
</comment>
<evidence type="ECO:0000256" key="5">
    <source>
        <dbReference type="ARBA" id="ARBA00022567"/>
    </source>
</evidence>